<sequence length="98" mass="10125">MPGQILLPAHGPTGESYTSRTTVIVIVGADSHAILSARTSHAAPRHAAFSPRARLVIVCTDSGILCGTVSGAISHSRTAILPSLDDKYSSTITVDRSG</sequence>
<dbReference type="EMBL" id="KQ983211">
    <property type="protein sequence ID" value="KYQ46595.1"/>
    <property type="molecule type" value="Genomic_DNA"/>
</dbReference>
<name>A0A151WFN2_9HYME</name>
<protein>
    <submittedName>
        <fullName evidence="1">Uncharacterized protein</fullName>
    </submittedName>
</protein>
<evidence type="ECO:0000313" key="2">
    <source>
        <dbReference type="Proteomes" id="UP000075809"/>
    </source>
</evidence>
<organism evidence="1 2">
    <name type="scientific">Mycetomoellerius zeteki</name>
    <dbReference type="NCBI Taxonomy" id="64791"/>
    <lineage>
        <taxon>Eukaryota</taxon>
        <taxon>Metazoa</taxon>
        <taxon>Ecdysozoa</taxon>
        <taxon>Arthropoda</taxon>
        <taxon>Hexapoda</taxon>
        <taxon>Insecta</taxon>
        <taxon>Pterygota</taxon>
        <taxon>Neoptera</taxon>
        <taxon>Endopterygota</taxon>
        <taxon>Hymenoptera</taxon>
        <taxon>Apocrita</taxon>
        <taxon>Aculeata</taxon>
        <taxon>Formicoidea</taxon>
        <taxon>Formicidae</taxon>
        <taxon>Myrmicinae</taxon>
        <taxon>Mycetomoellerius</taxon>
    </lineage>
</organism>
<gene>
    <name evidence="1" type="ORF">ALC60_14344</name>
</gene>
<evidence type="ECO:0000313" key="1">
    <source>
        <dbReference type="EMBL" id="KYQ46595.1"/>
    </source>
</evidence>
<proteinExistence type="predicted"/>
<accession>A0A151WFN2</accession>
<reference evidence="1 2" key="1">
    <citation type="submission" date="2015-09" db="EMBL/GenBank/DDBJ databases">
        <title>Trachymyrmex zeteki WGS genome.</title>
        <authorList>
            <person name="Nygaard S."/>
            <person name="Hu H."/>
            <person name="Boomsma J."/>
            <person name="Zhang G."/>
        </authorList>
    </citation>
    <scope>NUCLEOTIDE SEQUENCE [LARGE SCALE GENOMIC DNA]</scope>
    <source>
        <strain evidence="1">Tzet28-1</strain>
        <tissue evidence="1">Whole body</tissue>
    </source>
</reference>
<keyword evidence="2" id="KW-1185">Reference proteome</keyword>
<dbReference type="AlphaFoldDB" id="A0A151WFN2"/>
<dbReference type="Proteomes" id="UP000075809">
    <property type="component" value="Unassembled WGS sequence"/>
</dbReference>